<evidence type="ECO:0000313" key="13">
    <source>
        <dbReference type="Proteomes" id="UP001465976"/>
    </source>
</evidence>
<dbReference type="SUPFAM" id="SSF50249">
    <property type="entry name" value="Nucleic acid-binding proteins"/>
    <property type="match status" value="2"/>
</dbReference>
<gene>
    <name evidence="12" type="ORF">V5O48_000909</name>
</gene>
<reference evidence="12 13" key="1">
    <citation type="submission" date="2024-02" db="EMBL/GenBank/DDBJ databases">
        <title>A draft genome for the cacao thread blight pathogen Marasmius crinis-equi.</title>
        <authorList>
            <person name="Cohen S.P."/>
            <person name="Baruah I.K."/>
            <person name="Amoako-Attah I."/>
            <person name="Bukari Y."/>
            <person name="Meinhardt L.W."/>
            <person name="Bailey B.A."/>
        </authorList>
    </citation>
    <scope>NUCLEOTIDE SEQUENCE [LARGE SCALE GENOMIC DNA]</scope>
    <source>
        <strain evidence="12 13">GH-76</strain>
    </source>
</reference>
<feature type="compositionally biased region" description="Low complexity" evidence="9">
    <location>
        <begin position="331"/>
        <end position="351"/>
    </location>
</feature>
<keyword evidence="5" id="KW-0158">Chromosome</keyword>
<feature type="region of interest" description="Disordered" evidence="9">
    <location>
        <begin position="268"/>
        <end position="365"/>
    </location>
</feature>
<sequence>MKRAVPDAAKPPSKRVKKTSESSDAVEEASIFQDPTRLVYVTDLRSSVDETGYIRGKVAMKWPIANKKYHILLDTPDSSLGSRRVKVDVYFQGKCAQLLRERDVQLDVQDEIVLGLREVVIEKKGQGSSKSFDLVLKYSEGVQLELVKRRHPQQPCGIVDTWATPSTTEAPTTEDILDPPGAESTSHDISWLANIPVLAPRSEEDLDPLRPKSHLERVEIKIESFEQSIEQTASASTTDAQKSPEPEAIPPRSSIFEAQDKVPELVVEGREPAVSSVTKADDPPTLSKKEQKHLKRKREKERVRELKRQEKERLEPLKHAEEREVPDKPNAATTSAEVSSTSSQPEKVLVPEPSPTVPPGPLDLKAGRKTRCCTLAIVDPSNCKKEDDSYRDPERSRSSMKIICFSKKHPYWLPQPQVGDVVILVDVKASSWNGGTNLLGSSGKFRWVIFSPKDERLHHGDGDPKARLKEDGMSYFSPFYEVRDEGEVRYCRDLVEWWKAIEEEEQRFWSRVVPVGVEEPGGFARPLQKEARPTWHIKDMTLTGVTNGFFDTTVEVVHCYKPEDPRYYCLYVTDYTEHEALASFEKPGLHRKLSKSVARLECWDGSRDISALATVGNYLSLKNVKCRLNNLGTYELKMQERKIRIMSEEDAEYDKHFAGLLERKKAHQEKYGSNDPSEIEHRLIADAGVDKFFSSVVEIIHRDSDVSESKRITLYITDYTFNPILRRTLLPQAIPNSLSGRVLKLVLFDGQLELSKQLKTGDFVSVHMMRITKNASDEGLSVKMGGEERLVQRLVRGADGHKDLILGVQRNKELWEKENPPRRVKTPQLEAIRTPGIAIAQEQKENLPQRATATHSDPQQAVRVTAGQEPLTPTTPKVTDKLPLMLSSTTKNDQPSTSTRPQLHYTPIKSVIEVETCPTKFRIRARIVDFFPSVEEFLCRFCNKCNKFLTKEQLACRDCNDSDREYVELRYRFWLTLEDDMGSKVDVSVVDNCTMLSEYPRADLEEDQDAYRELHARFNVFAGNAQAYIKDNENGQVTKLESPFLRCIVVALMNERNEKMYSLEDCELN</sequence>
<dbReference type="EMBL" id="JBAHYK010000016">
    <property type="protein sequence ID" value="KAL0581120.1"/>
    <property type="molecule type" value="Genomic_DNA"/>
</dbReference>
<dbReference type="InterPro" id="IPR011564">
    <property type="entry name" value="Telomer_end-bd_POT1/Cdc13"/>
</dbReference>
<evidence type="ECO:0000256" key="9">
    <source>
        <dbReference type="SAM" id="MobiDB-lite"/>
    </source>
</evidence>
<dbReference type="InterPro" id="IPR032042">
    <property type="entry name" value="POT1PC"/>
</dbReference>
<keyword evidence="6" id="KW-0779">Telomere</keyword>
<dbReference type="Pfam" id="PF02765">
    <property type="entry name" value="POT1"/>
    <property type="match status" value="1"/>
</dbReference>
<evidence type="ECO:0000313" key="12">
    <source>
        <dbReference type="EMBL" id="KAL0581120.1"/>
    </source>
</evidence>
<evidence type="ECO:0000259" key="10">
    <source>
        <dbReference type="Pfam" id="PF02765"/>
    </source>
</evidence>
<evidence type="ECO:0000259" key="11">
    <source>
        <dbReference type="Pfam" id="PF16686"/>
    </source>
</evidence>
<feature type="domain" description="Protection of telomeres protein 1 ssDNA-binding" evidence="11">
    <location>
        <begin position="547"/>
        <end position="669"/>
    </location>
</feature>
<evidence type="ECO:0000256" key="8">
    <source>
        <dbReference type="ARBA" id="ARBA00023242"/>
    </source>
</evidence>
<keyword evidence="13" id="KW-1185">Reference proteome</keyword>
<dbReference type="InterPro" id="IPR012340">
    <property type="entry name" value="NA-bd_OB-fold"/>
</dbReference>
<protein>
    <recommendedName>
        <fullName evidence="4">Protection of telomeres protein 1</fullName>
    </recommendedName>
</protein>
<comment type="caution">
    <text evidence="12">The sequence shown here is derived from an EMBL/GenBank/DDBJ whole genome shotgun (WGS) entry which is preliminary data.</text>
</comment>
<feature type="region of interest" description="Disordered" evidence="9">
    <location>
        <begin position="162"/>
        <end position="185"/>
    </location>
</feature>
<keyword evidence="7" id="KW-0238">DNA-binding</keyword>
<feature type="compositionally biased region" description="Low complexity" evidence="9">
    <location>
        <begin position="162"/>
        <end position="174"/>
    </location>
</feature>
<proteinExistence type="inferred from homology"/>
<evidence type="ECO:0000256" key="1">
    <source>
        <dbReference type="ARBA" id="ARBA00004123"/>
    </source>
</evidence>
<feature type="compositionally biased region" description="Basic and acidic residues" evidence="9">
    <location>
        <begin position="300"/>
        <end position="327"/>
    </location>
</feature>
<evidence type="ECO:0000256" key="5">
    <source>
        <dbReference type="ARBA" id="ARBA00022454"/>
    </source>
</evidence>
<evidence type="ECO:0000256" key="3">
    <source>
        <dbReference type="ARBA" id="ARBA00008442"/>
    </source>
</evidence>
<feature type="region of interest" description="Disordered" evidence="9">
    <location>
        <begin position="228"/>
        <end position="256"/>
    </location>
</feature>
<comment type="similarity">
    <text evidence="3">Belongs to the telombin family.</text>
</comment>
<dbReference type="PANTHER" id="PTHR14513">
    <property type="entry name" value="PROTECTION OF TELOMERES 1"/>
    <property type="match status" value="1"/>
</dbReference>
<feature type="compositionally biased region" description="Pro residues" evidence="9">
    <location>
        <begin position="352"/>
        <end position="361"/>
    </location>
</feature>
<name>A0ABR3G018_9AGAR</name>
<accession>A0ABR3G018</accession>
<dbReference type="Gene3D" id="2.40.50.140">
    <property type="entry name" value="Nucleic acid-binding proteins"/>
    <property type="match status" value="4"/>
</dbReference>
<feature type="compositionally biased region" description="Polar residues" evidence="9">
    <location>
        <begin position="228"/>
        <end position="241"/>
    </location>
</feature>
<feature type="region of interest" description="Disordered" evidence="9">
    <location>
        <begin position="1"/>
        <end position="28"/>
    </location>
</feature>
<dbReference type="Pfam" id="PF16686">
    <property type="entry name" value="POT1PC"/>
    <property type="match status" value="1"/>
</dbReference>
<evidence type="ECO:0000256" key="2">
    <source>
        <dbReference type="ARBA" id="ARBA00004574"/>
    </source>
</evidence>
<evidence type="ECO:0000256" key="6">
    <source>
        <dbReference type="ARBA" id="ARBA00022895"/>
    </source>
</evidence>
<feature type="domain" description="Telomeric single stranded DNA binding POT1/Cdc13" evidence="10">
    <location>
        <begin position="367"/>
        <end position="466"/>
    </location>
</feature>
<keyword evidence="8" id="KW-0539">Nucleus</keyword>
<organism evidence="12 13">
    <name type="scientific">Marasmius crinis-equi</name>
    <dbReference type="NCBI Taxonomy" id="585013"/>
    <lineage>
        <taxon>Eukaryota</taxon>
        <taxon>Fungi</taxon>
        <taxon>Dikarya</taxon>
        <taxon>Basidiomycota</taxon>
        <taxon>Agaricomycotina</taxon>
        <taxon>Agaricomycetes</taxon>
        <taxon>Agaricomycetidae</taxon>
        <taxon>Agaricales</taxon>
        <taxon>Marasmiineae</taxon>
        <taxon>Marasmiaceae</taxon>
        <taxon>Marasmius</taxon>
    </lineage>
</organism>
<dbReference type="PANTHER" id="PTHR14513:SF0">
    <property type="entry name" value="PROTECTION OF TELOMERES PROTEIN 1"/>
    <property type="match status" value="1"/>
</dbReference>
<evidence type="ECO:0000256" key="7">
    <source>
        <dbReference type="ARBA" id="ARBA00023125"/>
    </source>
</evidence>
<dbReference type="InterPro" id="IPR028389">
    <property type="entry name" value="POT1"/>
</dbReference>
<dbReference type="Proteomes" id="UP001465976">
    <property type="component" value="Unassembled WGS sequence"/>
</dbReference>
<comment type="subcellular location">
    <subcellularLocation>
        <location evidence="2">Chromosome</location>
        <location evidence="2">Telomere</location>
    </subcellularLocation>
    <subcellularLocation>
        <location evidence="1">Nucleus</location>
    </subcellularLocation>
</comment>
<feature type="compositionally biased region" description="Basic residues" evidence="9">
    <location>
        <begin position="290"/>
        <end position="299"/>
    </location>
</feature>
<evidence type="ECO:0000256" key="4">
    <source>
        <dbReference type="ARBA" id="ARBA00015253"/>
    </source>
</evidence>